<proteinExistence type="predicted"/>
<dbReference type="PANTHER" id="PTHR30269">
    <property type="entry name" value="TRANSMEMBRANE PROTEIN YFCA"/>
    <property type="match status" value="1"/>
</dbReference>
<keyword evidence="4 7" id="KW-0812">Transmembrane</keyword>
<evidence type="ECO:0000256" key="2">
    <source>
        <dbReference type="ARBA" id="ARBA00022448"/>
    </source>
</evidence>
<dbReference type="Pfam" id="PF01925">
    <property type="entry name" value="TauE"/>
    <property type="match status" value="1"/>
</dbReference>
<dbReference type="EMBL" id="UINC01014886">
    <property type="protein sequence ID" value="SVA63134.1"/>
    <property type="molecule type" value="Genomic_DNA"/>
</dbReference>
<reference evidence="8" key="1">
    <citation type="submission" date="2018-05" db="EMBL/GenBank/DDBJ databases">
        <authorList>
            <person name="Lanie J.A."/>
            <person name="Ng W.-L."/>
            <person name="Kazmierczak K.M."/>
            <person name="Andrzejewski T.M."/>
            <person name="Davidsen T.M."/>
            <person name="Wayne K.J."/>
            <person name="Tettelin H."/>
            <person name="Glass J.I."/>
            <person name="Rusch D."/>
            <person name="Podicherti R."/>
            <person name="Tsui H.-C.T."/>
            <person name="Winkler M.E."/>
        </authorList>
    </citation>
    <scope>NUCLEOTIDE SEQUENCE</scope>
</reference>
<feature type="transmembrane region" description="Helical" evidence="7">
    <location>
        <begin position="172"/>
        <end position="193"/>
    </location>
</feature>
<feature type="transmembrane region" description="Helical" evidence="7">
    <location>
        <begin position="144"/>
        <end position="165"/>
    </location>
</feature>
<dbReference type="GO" id="GO:0005886">
    <property type="term" value="C:plasma membrane"/>
    <property type="evidence" value="ECO:0007669"/>
    <property type="project" value="UniProtKB-SubCell"/>
</dbReference>
<feature type="transmembrane region" description="Helical" evidence="7">
    <location>
        <begin position="231"/>
        <end position="249"/>
    </location>
</feature>
<dbReference type="AlphaFoldDB" id="A0A381XEF8"/>
<protein>
    <recommendedName>
        <fullName evidence="9">Membrane transporter protein</fullName>
    </recommendedName>
</protein>
<feature type="transmembrane region" description="Helical" evidence="7">
    <location>
        <begin position="107"/>
        <end position="124"/>
    </location>
</feature>
<feature type="transmembrane region" description="Helical" evidence="7">
    <location>
        <begin position="12"/>
        <end position="38"/>
    </location>
</feature>
<comment type="subcellular location">
    <subcellularLocation>
        <location evidence="1">Cell membrane</location>
        <topology evidence="1">Multi-pass membrane protein</topology>
    </subcellularLocation>
</comment>
<evidence type="ECO:0000256" key="1">
    <source>
        <dbReference type="ARBA" id="ARBA00004651"/>
    </source>
</evidence>
<dbReference type="InterPro" id="IPR052017">
    <property type="entry name" value="TSUP"/>
</dbReference>
<keyword evidence="3" id="KW-1003">Cell membrane</keyword>
<keyword evidence="2" id="KW-0813">Transport</keyword>
<evidence type="ECO:0000256" key="3">
    <source>
        <dbReference type="ARBA" id="ARBA00022475"/>
    </source>
</evidence>
<organism evidence="8">
    <name type="scientific">marine metagenome</name>
    <dbReference type="NCBI Taxonomy" id="408172"/>
    <lineage>
        <taxon>unclassified sequences</taxon>
        <taxon>metagenomes</taxon>
        <taxon>ecological metagenomes</taxon>
    </lineage>
</organism>
<evidence type="ECO:0000256" key="4">
    <source>
        <dbReference type="ARBA" id="ARBA00022692"/>
    </source>
</evidence>
<evidence type="ECO:0008006" key="9">
    <source>
        <dbReference type="Google" id="ProtNLM"/>
    </source>
</evidence>
<feature type="transmembrane region" description="Helical" evidence="7">
    <location>
        <begin position="205"/>
        <end position="224"/>
    </location>
</feature>
<dbReference type="InterPro" id="IPR002781">
    <property type="entry name" value="TM_pro_TauE-like"/>
</dbReference>
<evidence type="ECO:0000256" key="5">
    <source>
        <dbReference type="ARBA" id="ARBA00022989"/>
    </source>
</evidence>
<keyword evidence="6 7" id="KW-0472">Membrane</keyword>
<feature type="transmembrane region" description="Helical" evidence="7">
    <location>
        <begin position="80"/>
        <end position="98"/>
    </location>
</feature>
<feature type="transmembrane region" description="Helical" evidence="7">
    <location>
        <begin position="50"/>
        <end position="68"/>
    </location>
</feature>
<sequence length="250" mass="27291">MDFFDDISVATWLIALFGAFCLGFSKTGFPGLAMVNVLILAELFGAKQSVGIIVPLLVACDLTVYPLFRQYSSWKEVLPLLPPIFVGLAVGYFLLDYIEEATARKGIGLIILLMFALQLVRLRLGQALARLPKSVGFKWGSGMMIGTSTIMANAAGPVFSIYALVEKMTKETFLGVGARCFLLVNVIKLPLVASLDLINANSLKISLLVLPGIFAGIFIGRKIIQLIPQKLFEFLLYGFSVIAGVRLLFF</sequence>
<keyword evidence="5 7" id="KW-1133">Transmembrane helix</keyword>
<accession>A0A381XEF8</accession>
<evidence type="ECO:0000256" key="6">
    <source>
        <dbReference type="ARBA" id="ARBA00023136"/>
    </source>
</evidence>
<evidence type="ECO:0000256" key="7">
    <source>
        <dbReference type="SAM" id="Phobius"/>
    </source>
</evidence>
<gene>
    <name evidence="8" type="ORF">METZ01_LOCUS115988</name>
</gene>
<dbReference type="PANTHER" id="PTHR30269:SF23">
    <property type="entry name" value="MEMBRANE TRANSPORTER PROTEIN YDHB-RELATED"/>
    <property type="match status" value="1"/>
</dbReference>
<evidence type="ECO:0000313" key="8">
    <source>
        <dbReference type="EMBL" id="SVA63134.1"/>
    </source>
</evidence>
<name>A0A381XEF8_9ZZZZ</name>